<organism evidence="2 3">
    <name type="scientific">Hymenolepis diminuta</name>
    <name type="common">Rat tapeworm</name>
    <dbReference type="NCBI Taxonomy" id="6216"/>
    <lineage>
        <taxon>Eukaryota</taxon>
        <taxon>Metazoa</taxon>
        <taxon>Spiralia</taxon>
        <taxon>Lophotrochozoa</taxon>
        <taxon>Platyhelminthes</taxon>
        <taxon>Cestoda</taxon>
        <taxon>Eucestoda</taxon>
        <taxon>Cyclophyllidea</taxon>
        <taxon>Hymenolepididae</taxon>
        <taxon>Hymenolepis</taxon>
    </lineage>
</organism>
<gene>
    <name evidence="2" type="ORF">WMSIL1_LOCUS390</name>
</gene>
<feature type="region of interest" description="Disordered" evidence="1">
    <location>
        <begin position="1"/>
        <end position="42"/>
    </location>
</feature>
<dbReference type="AlphaFoldDB" id="A0A564XVM5"/>
<evidence type="ECO:0000313" key="2">
    <source>
        <dbReference type="EMBL" id="VUZ39065.1"/>
    </source>
</evidence>
<name>A0A564XVM5_HYMDI</name>
<dbReference type="EMBL" id="CABIJS010000011">
    <property type="protein sequence ID" value="VUZ39065.1"/>
    <property type="molecule type" value="Genomic_DNA"/>
</dbReference>
<protein>
    <submittedName>
        <fullName evidence="2">Uncharacterized protein</fullName>
    </submittedName>
</protein>
<evidence type="ECO:0000313" key="3">
    <source>
        <dbReference type="Proteomes" id="UP000321570"/>
    </source>
</evidence>
<reference evidence="2 3" key="1">
    <citation type="submission" date="2019-07" db="EMBL/GenBank/DDBJ databases">
        <authorList>
            <person name="Jastrzebski P J."/>
            <person name="Paukszto L."/>
            <person name="Jastrzebski P J."/>
        </authorList>
    </citation>
    <scope>NUCLEOTIDE SEQUENCE [LARGE SCALE GENOMIC DNA]</scope>
    <source>
        <strain evidence="2 3">WMS-il1</strain>
    </source>
</reference>
<proteinExistence type="predicted"/>
<dbReference type="Proteomes" id="UP000321570">
    <property type="component" value="Unassembled WGS sequence"/>
</dbReference>
<sequence length="111" mass="12220">MKKLETRNRGSGVVSTLINEATEPVKKPNATESRSGVSRHHAPISTCLESTLHNAPQELLAVKSTRPKLSILDRVVRIGHICGGMVKTVSRFNPNVQQLVAEWCFSSEELD</sequence>
<evidence type="ECO:0000256" key="1">
    <source>
        <dbReference type="SAM" id="MobiDB-lite"/>
    </source>
</evidence>
<keyword evidence="3" id="KW-1185">Reference proteome</keyword>
<accession>A0A564XVM5</accession>